<accession>A0A4R2L496</accession>
<gene>
    <name evidence="2" type="ORF">EV214_101305</name>
</gene>
<dbReference type="SMART" id="SM00028">
    <property type="entry name" value="TPR"/>
    <property type="match status" value="7"/>
</dbReference>
<comment type="caution">
    <text evidence="2">The sequence shown here is derived from an EMBL/GenBank/DDBJ whole genome shotgun (WGS) entry which is preliminary data.</text>
</comment>
<dbReference type="OrthoDB" id="1947696at2"/>
<feature type="repeat" description="TPR" evidence="1">
    <location>
        <begin position="301"/>
        <end position="334"/>
    </location>
</feature>
<dbReference type="Gene3D" id="1.25.40.10">
    <property type="entry name" value="Tetratricopeptide repeat domain"/>
    <property type="match status" value="1"/>
</dbReference>
<dbReference type="EMBL" id="SLWV01000001">
    <property type="protein sequence ID" value="TCO80067.1"/>
    <property type="molecule type" value="Genomic_DNA"/>
</dbReference>
<dbReference type="Pfam" id="PF13181">
    <property type="entry name" value="TPR_8"/>
    <property type="match status" value="1"/>
</dbReference>
<dbReference type="InterPro" id="IPR011990">
    <property type="entry name" value="TPR-like_helical_dom_sf"/>
</dbReference>
<reference evidence="2 3" key="1">
    <citation type="submission" date="2019-03" db="EMBL/GenBank/DDBJ databases">
        <title>Genomic Encyclopedia of Type Strains, Phase IV (KMG-IV): sequencing the most valuable type-strain genomes for metagenomic binning, comparative biology and taxonomic classification.</title>
        <authorList>
            <person name="Goeker M."/>
        </authorList>
    </citation>
    <scope>NUCLEOTIDE SEQUENCE [LARGE SCALE GENOMIC DNA]</scope>
    <source>
        <strain evidence="2 3">DSM 102940</strain>
    </source>
</reference>
<sequence>MNLFSIFFPTDSIRDLYLKKIFQMGEDVYDRNSVNRPIQGVKRISFKKKYKQIPGYWVRIELNEDKRNKTIKQKIAKEIPRFWLEQHLFFPEELMHQRKMEKMWMQKYNLMEERNDLDAWKLFFREGKSHLEAGRFDIARAAFLCIYKNNPFFLKKYKRYYVFEDLAYYYEAEEELHNSIRCLKIQASLQPDSVEAYLNMSNFLLLSGLVEEAIDVCKRGLLIAPDDAYLINNLLIGYVHGGYYEIALSYLEDRIEKYPYISMNWKLLGDIFCQIENDKAAIICYKKALYVNSEDIYEVEQDIYCSLGICYQELCEIKKAILYYEKFLKMNHEDEVVLTNLSKIYRDDLKEYDKAEYYAKKVVVLYPENGYGYHHLGLVYLYAGRLEKAKWYLYKARKLLPNYQPIHDAIVALKGKYIAF</sequence>
<evidence type="ECO:0000313" key="3">
    <source>
        <dbReference type="Proteomes" id="UP000294919"/>
    </source>
</evidence>
<dbReference type="PANTHER" id="PTHR44366">
    <property type="entry name" value="UDP-N-ACETYLGLUCOSAMINE--PEPTIDE N-ACETYLGLUCOSAMINYLTRANSFERASE 110 KDA SUBUNIT"/>
    <property type="match status" value="1"/>
</dbReference>
<keyword evidence="1" id="KW-0802">TPR repeat</keyword>
<protein>
    <submittedName>
        <fullName evidence="2">Tetratricopeptide repeat protein</fullName>
    </submittedName>
</protein>
<feature type="repeat" description="TPR" evidence="1">
    <location>
        <begin position="370"/>
        <end position="403"/>
    </location>
</feature>
<dbReference type="InterPro" id="IPR019734">
    <property type="entry name" value="TPR_rpt"/>
</dbReference>
<dbReference type="InterPro" id="IPR037919">
    <property type="entry name" value="OGT"/>
</dbReference>
<dbReference type="Proteomes" id="UP000294919">
    <property type="component" value="Unassembled WGS sequence"/>
</dbReference>
<proteinExistence type="predicted"/>
<keyword evidence="3" id="KW-1185">Reference proteome</keyword>
<evidence type="ECO:0000313" key="2">
    <source>
        <dbReference type="EMBL" id="TCO80067.1"/>
    </source>
</evidence>
<dbReference type="GO" id="GO:0006493">
    <property type="term" value="P:protein O-linked glycosylation"/>
    <property type="evidence" value="ECO:0007669"/>
    <property type="project" value="InterPro"/>
</dbReference>
<dbReference type="PANTHER" id="PTHR44366:SF1">
    <property type="entry name" value="UDP-N-ACETYLGLUCOSAMINE--PEPTIDE N-ACETYLGLUCOSAMINYLTRANSFERASE 110 KDA SUBUNIT"/>
    <property type="match status" value="1"/>
</dbReference>
<dbReference type="PROSITE" id="PS50005">
    <property type="entry name" value="TPR"/>
    <property type="match status" value="2"/>
</dbReference>
<dbReference type="AlphaFoldDB" id="A0A4R2L496"/>
<dbReference type="RefSeq" id="WP_132241957.1">
    <property type="nucleotide sequence ID" value="NZ_SLWV01000001.1"/>
</dbReference>
<dbReference type="SUPFAM" id="SSF48452">
    <property type="entry name" value="TPR-like"/>
    <property type="match status" value="1"/>
</dbReference>
<name>A0A4R2L496_9FIRM</name>
<organism evidence="2 3">
    <name type="scientific">Marinisporobacter balticus</name>
    <dbReference type="NCBI Taxonomy" id="2018667"/>
    <lineage>
        <taxon>Bacteria</taxon>
        <taxon>Bacillati</taxon>
        <taxon>Bacillota</taxon>
        <taxon>Clostridia</taxon>
        <taxon>Peptostreptococcales</taxon>
        <taxon>Thermotaleaceae</taxon>
        <taxon>Marinisporobacter</taxon>
    </lineage>
</organism>
<evidence type="ECO:0000256" key="1">
    <source>
        <dbReference type="PROSITE-ProRule" id="PRU00339"/>
    </source>
</evidence>
<dbReference type="GO" id="GO:0097363">
    <property type="term" value="F:protein O-acetylglucosaminyltransferase activity"/>
    <property type="evidence" value="ECO:0007669"/>
    <property type="project" value="TreeGrafter"/>
</dbReference>